<accession>A0A9X4JT88</accession>
<dbReference type="RefSeq" id="WP_277442261.1">
    <property type="nucleotide sequence ID" value="NZ_JAKOAV010000002.1"/>
</dbReference>
<name>A0A9X4JT88_9FIRM</name>
<dbReference type="SUPFAM" id="SSF53448">
    <property type="entry name" value="Nucleotide-diphospho-sugar transferases"/>
    <property type="match status" value="1"/>
</dbReference>
<dbReference type="InterPro" id="IPR001173">
    <property type="entry name" value="Glyco_trans_2-like"/>
</dbReference>
<dbReference type="InterPro" id="IPR029044">
    <property type="entry name" value="Nucleotide-diphossugar_trans"/>
</dbReference>
<keyword evidence="3" id="KW-1185">Reference proteome</keyword>
<evidence type="ECO:0000313" key="3">
    <source>
        <dbReference type="Proteomes" id="UP001154312"/>
    </source>
</evidence>
<organism evidence="2 3">
    <name type="scientific">Pelotomaculum isophthalicicum JI</name>
    <dbReference type="NCBI Taxonomy" id="947010"/>
    <lineage>
        <taxon>Bacteria</taxon>
        <taxon>Bacillati</taxon>
        <taxon>Bacillota</taxon>
        <taxon>Clostridia</taxon>
        <taxon>Eubacteriales</taxon>
        <taxon>Desulfotomaculaceae</taxon>
        <taxon>Pelotomaculum</taxon>
    </lineage>
</organism>
<protein>
    <submittedName>
        <fullName evidence="2">Glycosyltransferase family 2 protein</fullName>
    </submittedName>
</protein>
<evidence type="ECO:0000259" key="1">
    <source>
        <dbReference type="Pfam" id="PF00535"/>
    </source>
</evidence>
<dbReference type="Gene3D" id="3.90.550.10">
    <property type="entry name" value="Spore Coat Polysaccharide Biosynthesis Protein SpsA, Chain A"/>
    <property type="match status" value="1"/>
</dbReference>
<sequence length="265" mass="29181">MLAAVVPARNEEKRIIKAIDTLLATPVDLIIPVINGSTDDSPYYVRQIKSPRVLPLYFAEPLGIDVPRAVGAKIACDKGAAAILFLDGDMEGDISKNLCELLENVNSYNLDMSLTDCYPDEGKASLSTLASHLLEERRRLNMELGLEEKVGAASPSHGPHAVSRRFLSLVPLKELAIPPVSLALAAKNNLRINIGTIVGHKYLGSPEKNENHARLIAETIIGDCIEASCAFKNKKRSRIRGGIEYIGYHRERRWDLLEKCISEKT</sequence>
<dbReference type="AlphaFoldDB" id="A0A9X4JT88"/>
<dbReference type="CDD" id="cd00761">
    <property type="entry name" value="Glyco_tranf_GTA_type"/>
    <property type="match status" value="1"/>
</dbReference>
<gene>
    <name evidence="2" type="ORF">L7E55_01745</name>
</gene>
<feature type="domain" description="Glycosyltransferase 2-like" evidence="1">
    <location>
        <begin position="5"/>
        <end position="145"/>
    </location>
</feature>
<proteinExistence type="predicted"/>
<dbReference type="Pfam" id="PF00535">
    <property type="entry name" value="Glycos_transf_2"/>
    <property type="match status" value="1"/>
</dbReference>
<dbReference type="EMBL" id="JAKOAV010000002">
    <property type="protein sequence ID" value="MDF9407090.1"/>
    <property type="molecule type" value="Genomic_DNA"/>
</dbReference>
<reference evidence="2" key="1">
    <citation type="submission" date="2022-02" db="EMBL/GenBank/DDBJ databases">
        <authorList>
            <person name="Leng L."/>
        </authorList>
    </citation>
    <scope>NUCLEOTIDE SEQUENCE</scope>
    <source>
        <strain evidence="2">JI</strain>
    </source>
</reference>
<comment type="caution">
    <text evidence="2">The sequence shown here is derived from an EMBL/GenBank/DDBJ whole genome shotgun (WGS) entry which is preliminary data.</text>
</comment>
<evidence type="ECO:0000313" key="2">
    <source>
        <dbReference type="EMBL" id="MDF9407090.1"/>
    </source>
</evidence>
<dbReference type="Proteomes" id="UP001154312">
    <property type="component" value="Unassembled WGS sequence"/>
</dbReference>